<name>A0AC35GP05_9BILA</name>
<dbReference type="Proteomes" id="UP000887580">
    <property type="component" value="Unplaced"/>
</dbReference>
<evidence type="ECO:0000313" key="2">
    <source>
        <dbReference type="WBParaSite" id="PS1159_v2.g6740.t1"/>
    </source>
</evidence>
<protein>
    <submittedName>
        <fullName evidence="2">Uncharacterized protein</fullName>
    </submittedName>
</protein>
<sequence>MNAAVTSLASQNSPQCFSQNSSNGSELASPEDNEESVGSADSVRDRSHLFLDPGSSRGPANFLNGLKRRTNFGPNLFDPPAAPTAPSAAAATTTVATATTNNNNNNNLRNGFATTLTNPPDVSMLSPMLQKDFLQVVNAMMSPG</sequence>
<accession>A0AC35GP05</accession>
<organism evidence="1 2">
    <name type="scientific">Panagrolaimus sp. PS1159</name>
    <dbReference type="NCBI Taxonomy" id="55785"/>
    <lineage>
        <taxon>Eukaryota</taxon>
        <taxon>Metazoa</taxon>
        <taxon>Ecdysozoa</taxon>
        <taxon>Nematoda</taxon>
        <taxon>Chromadorea</taxon>
        <taxon>Rhabditida</taxon>
        <taxon>Tylenchina</taxon>
        <taxon>Panagrolaimomorpha</taxon>
        <taxon>Panagrolaimoidea</taxon>
        <taxon>Panagrolaimidae</taxon>
        <taxon>Panagrolaimus</taxon>
    </lineage>
</organism>
<proteinExistence type="predicted"/>
<dbReference type="WBParaSite" id="PS1159_v2.g6740.t1">
    <property type="protein sequence ID" value="PS1159_v2.g6740.t1"/>
    <property type="gene ID" value="PS1159_v2.g6740"/>
</dbReference>
<reference evidence="2" key="1">
    <citation type="submission" date="2022-11" db="UniProtKB">
        <authorList>
            <consortium name="WormBaseParasite"/>
        </authorList>
    </citation>
    <scope>IDENTIFICATION</scope>
</reference>
<evidence type="ECO:0000313" key="1">
    <source>
        <dbReference type="Proteomes" id="UP000887580"/>
    </source>
</evidence>